<proteinExistence type="predicted"/>
<dbReference type="EMBL" id="QUOU01000001">
    <property type="protein sequence ID" value="REL25475.1"/>
    <property type="molecule type" value="Genomic_DNA"/>
</dbReference>
<gene>
    <name evidence="2" type="ORF">DXX93_02195</name>
</gene>
<organism evidence="2 3">
    <name type="scientific">Thalassotalea euphylliae</name>
    <dbReference type="NCBI Taxonomy" id="1655234"/>
    <lineage>
        <taxon>Bacteria</taxon>
        <taxon>Pseudomonadati</taxon>
        <taxon>Pseudomonadota</taxon>
        <taxon>Gammaproteobacteria</taxon>
        <taxon>Alteromonadales</taxon>
        <taxon>Colwelliaceae</taxon>
        <taxon>Thalassotalea</taxon>
    </lineage>
</organism>
<name>A0A3E0TN81_9GAMM</name>
<dbReference type="Proteomes" id="UP000256478">
    <property type="component" value="Unassembled WGS sequence"/>
</dbReference>
<protein>
    <recommendedName>
        <fullName evidence="4">PepSY domain-containing protein</fullName>
    </recommendedName>
</protein>
<keyword evidence="1" id="KW-0732">Signal</keyword>
<accession>A0A3E0TN81</accession>
<evidence type="ECO:0000313" key="2">
    <source>
        <dbReference type="EMBL" id="REL25475.1"/>
    </source>
</evidence>
<evidence type="ECO:0008006" key="4">
    <source>
        <dbReference type="Google" id="ProtNLM"/>
    </source>
</evidence>
<feature type="signal peptide" evidence="1">
    <location>
        <begin position="1"/>
        <end position="21"/>
    </location>
</feature>
<comment type="caution">
    <text evidence="2">The sequence shown here is derived from an EMBL/GenBank/DDBJ whole genome shotgun (WGS) entry which is preliminary data.</text>
</comment>
<feature type="chain" id="PRO_5017741070" description="PepSY domain-containing protein" evidence="1">
    <location>
        <begin position="22"/>
        <end position="118"/>
    </location>
</feature>
<evidence type="ECO:0000313" key="3">
    <source>
        <dbReference type="Proteomes" id="UP000256478"/>
    </source>
</evidence>
<dbReference type="AlphaFoldDB" id="A0A3E0TN81"/>
<reference evidence="2 3" key="1">
    <citation type="submission" date="2018-08" db="EMBL/GenBank/DDBJ databases">
        <title>Thalassotalea euphylliae genome.</title>
        <authorList>
            <person name="Summers S."/>
            <person name="Rice S.A."/>
            <person name="Freckelton M.L."/>
            <person name="Nedved B.T."/>
            <person name="Hadfield M.G."/>
        </authorList>
    </citation>
    <scope>NUCLEOTIDE SEQUENCE [LARGE SCALE GENOMIC DNA]</scope>
    <source>
        <strain evidence="2 3">H1</strain>
    </source>
</reference>
<sequence>MRLSVVFIVAAISIQPLFAHAASSIAGIWQHAHKPALIEFDLDTGVGCVKAHRSHPKNQGQTVIRKITKATKPDNLWLGEMYHAERGIFVPVSIKKEKRRVFVYDAHGNQILALKRGD</sequence>
<evidence type="ECO:0000256" key="1">
    <source>
        <dbReference type="SAM" id="SignalP"/>
    </source>
</evidence>